<evidence type="ECO:0000259" key="1">
    <source>
        <dbReference type="Pfam" id="PF08302"/>
    </source>
</evidence>
<reference evidence="4" key="1">
    <citation type="submission" date="2019-10" db="EMBL/GenBank/DDBJ databases">
        <authorList>
            <consortium name="DOE Joint Genome Institute"/>
            <person name="Kuo A."/>
            <person name="Miyauchi S."/>
            <person name="Kiss E."/>
            <person name="Drula E."/>
            <person name="Kohler A."/>
            <person name="Sanchez-Garcia M."/>
            <person name="Andreopoulos B."/>
            <person name="Barry K.W."/>
            <person name="Bonito G."/>
            <person name="Buee M."/>
            <person name="Carver A."/>
            <person name="Chen C."/>
            <person name="Cichocki N."/>
            <person name="Clum A."/>
            <person name="Culley D."/>
            <person name="Crous P.W."/>
            <person name="Fauchery L."/>
            <person name="Girlanda M."/>
            <person name="Hayes R."/>
            <person name="Keri Z."/>
            <person name="LaButti K."/>
            <person name="Lipzen A."/>
            <person name="Lombard V."/>
            <person name="Magnuson J."/>
            <person name="Maillard F."/>
            <person name="Morin E."/>
            <person name="Murat C."/>
            <person name="Nolan M."/>
            <person name="Ohm R."/>
            <person name="Pangilinan J."/>
            <person name="Pereira M."/>
            <person name="Perotto S."/>
            <person name="Peter M."/>
            <person name="Riley R."/>
            <person name="Sitrit Y."/>
            <person name="Stielow B."/>
            <person name="Szollosi G."/>
            <person name="Zifcakova L."/>
            <person name="Stursova M."/>
            <person name="Spatafora J.W."/>
            <person name="Tedersoo L."/>
            <person name="Vaario L.-M."/>
            <person name="Yamada A."/>
            <person name="Yan M."/>
            <person name="Wang P."/>
            <person name="Xu J."/>
            <person name="Bruns T."/>
            <person name="Baldrian P."/>
            <person name="Vilgalys R."/>
            <person name="Henrissat B."/>
            <person name="Grigoriev I.V."/>
            <person name="Hibbett D."/>
            <person name="Nagy L.G."/>
            <person name="Martin F.M."/>
        </authorList>
    </citation>
    <scope>NUCLEOTIDE SEQUENCE</scope>
    <source>
        <strain evidence="4">Prilba</strain>
    </source>
</reference>
<comment type="caution">
    <text evidence="4">The sequence shown here is derived from an EMBL/GenBank/DDBJ whole genome shotgun (WGS) entry which is preliminary data.</text>
</comment>
<protein>
    <submittedName>
        <fullName evidence="4">RNA ligase-domain-containing protein</fullName>
    </submittedName>
</protein>
<name>A0A9P5JWG0_9AGAM</name>
<dbReference type="EMBL" id="WHVB01000046">
    <property type="protein sequence ID" value="KAF8465620.1"/>
    <property type="molecule type" value="Genomic_DNA"/>
</dbReference>
<dbReference type="PANTHER" id="PTHR32004:SF1">
    <property type="entry name" value="TRNA LIGASE"/>
    <property type="match status" value="1"/>
</dbReference>
<evidence type="ECO:0000259" key="3">
    <source>
        <dbReference type="Pfam" id="PF09511"/>
    </source>
</evidence>
<gene>
    <name evidence="4" type="ORF">DFH94DRAFT_355696</name>
</gene>
<feature type="domain" description="T4 RNA ligase 1-like N-terminal" evidence="3">
    <location>
        <begin position="64"/>
        <end position="331"/>
    </location>
</feature>
<dbReference type="OrthoDB" id="276239at2759"/>
<dbReference type="InterPro" id="IPR019039">
    <property type="entry name" value="T4-Rnl1-like_N"/>
</dbReference>
<dbReference type="GO" id="GO:0005524">
    <property type="term" value="F:ATP binding"/>
    <property type="evidence" value="ECO:0007669"/>
    <property type="project" value="InterPro"/>
</dbReference>
<dbReference type="Pfam" id="PF09511">
    <property type="entry name" value="RNA_lig_T4_1"/>
    <property type="match status" value="1"/>
</dbReference>
<organism evidence="4 5">
    <name type="scientific">Russula ochroleuca</name>
    <dbReference type="NCBI Taxonomy" id="152965"/>
    <lineage>
        <taxon>Eukaryota</taxon>
        <taxon>Fungi</taxon>
        <taxon>Dikarya</taxon>
        <taxon>Basidiomycota</taxon>
        <taxon>Agaricomycotina</taxon>
        <taxon>Agaricomycetes</taxon>
        <taxon>Russulales</taxon>
        <taxon>Russulaceae</taxon>
        <taxon>Russula</taxon>
    </lineage>
</organism>
<dbReference type="GO" id="GO:0003972">
    <property type="term" value="F:RNA ligase (ATP) activity"/>
    <property type="evidence" value="ECO:0007669"/>
    <property type="project" value="InterPro"/>
</dbReference>
<accession>A0A9P5JWG0</accession>
<keyword evidence="5" id="KW-1185">Reference proteome</keyword>
<dbReference type="InterPro" id="IPR015965">
    <property type="entry name" value="tRNA_lig_PDEase"/>
</dbReference>
<feature type="domain" description="tRNA ligase kinase" evidence="2">
    <location>
        <begin position="431"/>
        <end position="573"/>
    </location>
</feature>
<dbReference type="Pfam" id="PF08303">
    <property type="entry name" value="tRNA_lig_kinase"/>
    <property type="match status" value="1"/>
</dbReference>
<dbReference type="Proteomes" id="UP000759537">
    <property type="component" value="Unassembled WGS sequence"/>
</dbReference>
<dbReference type="Gene3D" id="3.40.50.300">
    <property type="entry name" value="P-loop containing nucleotide triphosphate hydrolases"/>
    <property type="match status" value="1"/>
</dbReference>
<dbReference type="AlphaFoldDB" id="A0A9P5JWG0"/>
<proteinExistence type="predicted"/>
<dbReference type="PANTHER" id="PTHR32004">
    <property type="entry name" value="TRNA LIGASE"/>
    <property type="match status" value="1"/>
</dbReference>
<evidence type="ECO:0000259" key="2">
    <source>
        <dbReference type="Pfam" id="PF08303"/>
    </source>
</evidence>
<dbReference type="GO" id="GO:0006388">
    <property type="term" value="P:tRNA splicing, via endonucleolytic cleavage and ligation"/>
    <property type="evidence" value="ECO:0007669"/>
    <property type="project" value="InterPro"/>
</dbReference>
<keyword evidence="4" id="KW-0436">Ligase</keyword>
<dbReference type="InterPro" id="IPR015966">
    <property type="entry name" value="tRNA_lig_kin_fungi"/>
</dbReference>
<dbReference type="Pfam" id="PF08302">
    <property type="entry name" value="tRNA_lig_CPD"/>
    <property type="match status" value="1"/>
</dbReference>
<feature type="domain" description="tRNA ligase phosphodiesterase" evidence="1">
    <location>
        <begin position="627"/>
        <end position="796"/>
    </location>
</feature>
<evidence type="ECO:0000313" key="4">
    <source>
        <dbReference type="EMBL" id="KAF8465620.1"/>
    </source>
</evidence>
<sequence>MASKPFSQDNSQLIADLHSLHKKSPKLVKPVQYVLSTVPDITVESWRMNEWKYYDIPSPFPTLARGLFSVEEKGESQSRYRIVARGYDKFFNIGEVPWTNVRFCLRTSPISQSFSHISFLFKWISLEAHTKPPYTLTLKSNGCIIFIAALSPSQILITSKHSLGPLQGVPESHAQAGERWLRHHLGKVGKTTEQLAGVLWEKNWTAVAELCDDGFEEHVLPYSAEKTGLHLHGLNECSKDFKTQSTAVVDEFAREWGFIVTVSHELPSISKVKAFTEEIGRSGKWNDEALEGFVVRTTVGSPPTKGSAHADASPYSPGSSFFFKVKFDEPYMMYRDWREITKSLLSKGETAKLPKNKMARPETKTYVAWVKGEIKRNPSLFEGYTKGHGIIATRERFLEWLEMEEGKRGKRKAETDKEATQPPAKEFGKTIIMPIAVPGVGKTSISVALVELFHFGHTQSDDVKAKKPAPIFIQNVKRLLRDHDVVIADKNNHLHKHREDLRSAVKSMHPPVRLLALNWSLDRPLAEIHRICSDRILTRGANHQTLHGDITDKSHEDVVWMFLKGTEPLDESEADATVEMDLGEDLEHSLARAINGIVDVLGLPRPDAERVGAALAKIRGYTPANTANVKKSKTKAQSPPRYFGLLAEIDLAETLGAHISRREGEGGPLGDFWGALKRNKRIVHNPHVTIVHSKHLPEMLTLWERCAALSALPAPPLFRVRLGHVVADERVMAVTVEELLVVDPEEDEGQEGSAFVSMLDPEIRERLHITVGTKDASVPPFEAGTLVKSFKKGEKGLDSVRLGDVYVNGRIKGLFS</sequence>
<dbReference type="InterPro" id="IPR027417">
    <property type="entry name" value="P-loop_NTPase"/>
</dbReference>
<evidence type="ECO:0000313" key="5">
    <source>
        <dbReference type="Proteomes" id="UP000759537"/>
    </source>
</evidence>
<reference evidence="4" key="2">
    <citation type="journal article" date="2020" name="Nat. Commun.">
        <title>Large-scale genome sequencing of mycorrhizal fungi provides insights into the early evolution of symbiotic traits.</title>
        <authorList>
            <person name="Miyauchi S."/>
            <person name="Kiss E."/>
            <person name="Kuo A."/>
            <person name="Drula E."/>
            <person name="Kohler A."/>
            <person name="Sanchez-Garcia M."/>
            <person name="Morin E."/>
            <person name="Andreopoulos B."/>
            <person name="Barry K.W."/>
            <person name="Bonito G."/>
            <person name="Buee M."/>
            <person name="Carver A."/>
            <person name="Chen C."/>
            <person name="Cichocki N."/>
            <person name="Clum A."/>
            <person name="Culley D."/>
            <person name="Crous P.W."/>
            <person name="Fauchery L."/>
            <person name="Girlanda M."/>
            <person name="Hayes R.D."/>
            <person name="Keri Z."/>
            <person name="LaButti K."/>
            <person name="Lipzen A."/>
            <person name="Lombard V."/>
            <person name="Magnuson J."/>
            <person name="Maillard F."/>
            <person name="Murat C."/>
            <person name="Nolan M."/>
            <person name="Ohm R.A."/>
            <person name="Pangilinan J."/>
            <person name="Pereira M.F."/>
            <person name="Perotto S."/>
            <person name="Peter M."/>
            <person name="Pfister S."/>
            <person name="Riley R."/>
            <person name="Sitrit Y."/>
            <person name="Stielow J.B."/>
            <person name="Szollosi G."/>
            <person name="Zifcakova L."/>
            <person name="Stursova M."/>
            <person name="Spatafora J.W."/>
            <person name="Tedersoo L."/>
            <person name="Vaario L.M."/>
            <person name="Yamada A."/>
            <person name="Yan M."/>
            <person name="Wang P."/>
            <person name="Xu J."/>
            <person name="Bruns T."/>
            <person name="Baldrian P."/>
            <person name="Vilgalys R."/>
            <person name="Dunand C."/>
            <person name="Henrissat B."/>
            <person name="Grigoriev I.V."/>
            <person name="Hibbett D."/>
            <person name="Nagy L.G."/>
            <person name="Martin F.M."/>
        </authorList>
    </citation>
    <scope>NUCLEOTIDE SEQUENCE</scope>
    <source>
        <strain evidence="4">Prilba</strain>
    </source>
</reference>
<dbReference type="SUPFAM" id="SSF52540">
    <property type="entry name" value="P-loop containing nucleoside triphosphate hydrolases"/>
    <property type="match status" value="1"/>
</dbReference>
<dbReference type="GO" id="GO:0005634">
    <property type="term" value="C:nucleus"/>
    <property type="evidence" value="ECO:0007669"/>
    <property type="project" value="TreeGrafter"/>
</dbReference>